<name>A0ABU9E9L5_9BACT</name>
<feature type="domain" description="Glycosyltransferase 2-like" evidence="1">
    <location>
        <begin position="4"/>
        <end position="129"/>
    </location>
</feature>
<evidence type="ECO:0000313" key="2">
    <source>
        <dbReference type="EMBL" id="MEK9501437.1"/>
    </source>
</evidence>
<dbReference type="Pfam" id="PF00535">
    <property type="entry name" value="Glycos_transf_2"/>
    <property type="match status" value="1"/>
</dbReference>
<keyword evidence="3" id="KW-1185">Reference proteome</keyword>
<reference evidence="2 3" key="1">
    <citation type="submission" date="2024-02" db="EMBL/GenBank/DDBJ databases">
        <title>A novel Gemmatimonadota bacterium.</title>
        <authorList>
            <person name="Du Z.-J."/>
            <person name="Ye Y.-Q."/>
        </authorList>
    </citation>
    <scope>NUCLEOTIDE SEQUENCE [LARGE SCALE GENOMIC DNA]</scope>
    <source>
        <strain evidence="2 3">DH-20</strain>
    </source>
</reference>
<proteinExistence type="predicted"/>
<dbReference type="PANTHER" id="PTHR48090">
    <property type="entry name" value="UNDECAPRENYL-PHOSPHATE 4-DEOXY-4-FORMAMIDO-L-ARABINOSE TRANSFERASE-RELATED"/>
    <property type="match status" value="1"/>
</dbReference>
<dbReference type="InterPro" id="IPR029044">
    <property type="entry name" value="Nucleotide-diphossugar_trans"/>
</dbReference>
<dbReference type="RefSeq" id="WP_405275739.1">
    <property type="nucleotide sequence ID" value="NZ_JBBHLI010000005.1"/>
</dbReference>
<dbReference type="Proteomes" id="UP001484239">
    <property type="component" value="Unassembled WGS sequence"/>
</dbReference>
<protein>
    <submittedName>
        <fullName evidence="2">Glycosyltransferase family 2 protein</fullName>
    </submittedName>
</protein>
<dbReference type="EMBL" id="JBBHLI010000005">
    <property type="protein sequence ID" value="MEK9501437.1"/>
    <property type="molecule type" value="Genomic_DNA"/>
</dbReference>
<dbReference type="InterPro" id="IPR050256">
    <property type="entry name" value="Glycosyltransferase_2"/>
</dbReference>
<accession>A0ABU9E9L5</accession>
<evidence type="ECO:0000313" key="3">
    <source>
        <dbReference type="Proteomes" id="UP001484239"/>
    </source>
</evidence>
<organism evidence="2 3">
    <name type="scientific">Gaopeijia maritima</name>
    <dbReference type="NCBI Taxonomy" id="3119007"/>
    <lineage>
        <taxon>Bacteria</taxon>
        <taxon>Pseudomonadati</taxon>
        <taxon>Gemmatimonadota</taxon>
        <taxon>Longimicrobiia</taxon>
        <taxon>Gaopeijiales</taxon>
        <taxon>Gaopeijiaceae</taxon>
        <taxon>Gaopeijia</taxon>
    </lineage>
</organism>
<evidence type="ECO:0000259" key="1">
    <source>
        <dbReference type="Pfam" id="PF00535"/>
    </source>
</evidence>
<sequence length="252" mass="28477">MIYICLPVHDEARTIGPLLWKLKKILTDPEFRRDFRIVVLDDASTDGTGEVLERYATVLPLTILTSQERLGYGRAQDRLLRAAAEMTPYPKRDAAIVMQGDFTEDPTFVVDLVKTIEGGADIVAGSRSDLDGPTPRALRWARRAAPWVLGRTHRDAPVEDPLCGYRAYRLIVAKKALRDDDTPFCSADEPWAANLEVLSRMVPHARRVEDTPLALRYALHARPSRFQAIRALRTLFRYRRGRWWPAVDGGAA</sequence>
<dbReference type="CDD" id="cd04179">
    <property type="entry name" value="DPM_DPG-synthase_like"/>
    <property type="match status" value="1"/>
</dbReference>
<dbReference type="InterPro" id="IPR001173">
    <property type="entry name" value="Glyco_trans_2-like"/>
</dbReference>
<comment type="caution">
    <text evidence="2">The sequence shown here is derived from an EMBL/GenBank/DDBJ whole genome shotgun (WGS) entry which is preliminary data.</text>
</comment>
<dbReference type="SUPFAM" id="SSF53448">
    <property type="entry name" value="Nucleotide-diphospho-sugar transferases"/>
    <property type="match status" value="1"/>
</dbReference>
<dbReference type="Gene3D" id="3.90.550.10">
    <property type="entry name" value="Spore Coat Polysaccharide Biosynthesis Protein SpsA, Chain A"/>
    <property type="match status" value="1"/>
</dbReference>
<dbReference type="PANTHER" id="PTHR48090:SF7">
    <property type="entry name" value="RFBJ PROTEIN"/>
    <property type="match status" value="1"/>
</dbReference>
<gene>
    <name evidence="2" type="ORF">WI372_10655</name>
</gene>